<dbReference type="GO" id="GO:0004930">
    <property type="term" value="F:G protein-coupled receptor activity"/>
    <property type="evidence" value="ECO:0007669"/>
    <property type="project" value="InterPro"/>
</dbReference>
<evidence type="ECO:0000256" key="8">
    <source>
        <dbReference type="SAM" id="Phobius"/>
    </source>
</evidence>
<feature type="transmembrane region" description="Helical" evidence="8">
    <location>
        <begin position="29"/>
        <end position="51"/>
    </location>
</feature>
<sequence length="93" mass="10989">MEITWRWTITWNTGEIGCRILQTLRAFGIYLSSIMIVCISVDRYFAIVHPLKYKNLRRKNTKLLAIAYLVTILISLPQLYEFILLIAYRISSY</sequence>
<name>A0A3S3RYY3_9ACAR</name>
<dbReference type="EMBL" id="NCKU01003881">
    <property type="protein sequence ID" value="RWS06779.1"/>
    <property type="molecule type" value="Genomic_DNA"/>
</dbReference>
<dbReference type="InterPro" id="IPR000276">
    <property type="entry name" value="GPCR_Rhodpsn"/>
</dbReference>
<keyword evidence="4 8" id="KW-0812">Transmembrane</keyword>
<organism evidence="10 12">
    <name type="scientific">Dinothrombium tinctorium</name>
    <dbReference type="NCBI Taxonomy" id="1965070"/>
    <lineage>
        <taxon>Eukaryota</taxon>
        <taxon>Metazoa</taxon>
        <taxon>Ecdysozoa</taxon>
        <taxon>Arthropoda</taxon>
        <taxon>Chelicerata</taxon>
        <taxon>Arachnida</taxon>
        <taxon>Acari</taxon>
        <taxon>Acariformes</taxon>
        <taxon>Trombidiformes</taxon>
        <taxon>Prostigmata</taxon>
        <taxon>Anystina</taxon>
        <taxon>Parasitengona</taxon>
        <taxon>Trombidioidea</taxon>
        <taxon>Trombidiidae</taxon>
        <taxon>Dinothrombium</taxon>
    </lineage>
</organism>
<evidence type="ECO:0000256" key="7">
    <source>
        <dbReference type="ARBA" id="ARBA00023170"/>
    </source>
</evidence>
<keyword evidence="12" id="KW-1185">Reference proteome</keyword>
<dbReference type="PANTHER" id="PTHR24241">
    <property type="entry name" value="NEUROPEPTIDE RECEPTOR-RELATED G-PROTEIN COUPLED RECEPTOR"/>
    <property type="match status" value="1"/>
</dbReference>
<dbReference type="OrthoDB" id="6410526at2759"/>
<dbReference type="EMBL" id="NCKU01003871">
    <property type="protein sequence ID" value="RWS06790.1"/>
    <property type="molecule type" value="Genomic_DNA"/>
</dbReference>
<dbReference type="InterPro" id="IPR017452">
    <property type="entry name" value="GPCR_Rhodpsn_7TM"/>
</dbReference>
<keyword evidence="3" id="KW-1003">Cell membrane</keyword>
<reference evidence="10 12" key="1">
    <citation type="journal article" date="2018" name="Gigascience">
        <title>Genomes of trombidid mites reveal novel predicted allergens and laterally-transferred genes associated with secondary metabolism.</title>
        <authorList>
            <person name="Dong X."/>
            <person name="Chaisiri K."/>
            <person name="Xia D."/>
            <person name="Armstrong S.D."/>
            <person name="Fang Y."/>
            <person name="Donnelly M.J."/>
            <person name="Kadowaki T."/>
            <person name="McGarry J.W."/>
            <person name="Darby A.C."/>
            <person name="Makepeace B.L."/>
        </authorList>
    </citation>
    <scope>NUCLEOTIDE SEQUENCE [LARGE SCALE GENOMIC DNA]</scope>
    <source>
        <strain evidence="10">UoL-WK</strain>
    </source>
</reference>
<evidence type="ECO:0000259" key="9">
    <source>
        <dbReference type="PROSITE" id="PS50262"/>
    </source>
</evidence>
<comment type="similarity">
    <text evidence="2">Belongs to the G-protein coupled receptor 1 family.</text>
</comment>
<evidence type="ECO:0000256" key="6">
    <source>
        <dbReference type="ARBA" id="ARBA00023136"/>
    </source>
</evidence>
<accession>A0A3S3RYY3</accession>
<keyword evidence="6 8" id="KW-0472">Membrane</keyword>
<protein>
    <submittedName>
        <fullName evidence="10">G protein-coupled receptor-like protein</fullName>
    </submittedName>
</protein>
<proteinExistence type="inferred from homology"/>
<dbReference type="GO" id="GO:0042277">
    <property type="term" value="F:peptide binding"/>
    <property type="evidence" value="ECO:0007669"/>
    <property type="project" value="TreeGrafter"/>
</dbReference>
<evidence type="ECO:0000256" key="2">
    <source>
        <dbReference type="ARBA" id="ARBA00010663"/>
    </source>
</evidence>
<evidence type="ECO:0000313" key="12">
    <source>
        <dbReference type="Proteomes" id="UP000285301"/>
    </source>
</evidence>
<feature type="domain" description="G-protein coupled receptors family 1 profile" evidence="9">
    <location>
        <begin position="1"/>
        <end position="93"/>
    </location>
</feature>
<dbReference type="Gene3D" id="1.20.1070.10">
    <property type="entry name" value="Rhodopsin 7-helix transmembrane proteins"/>
    <property type="match status" value="1"/>
</dbReference>
<reference evidence="10" key="2">
    <citation type="submission" date="2018-11" db="EMBL/GenBank/DDBJ databases">
        <title>Trombidioid mite genomics.</title>
        <authorList>
            <person name="Dong X."/>
        </authorList>
    </citation>
    <scope>NUCLEOTIDE SEQUENCE</scope>
    <source>
        <strain evidence="10">UoL-WK</strain>
    </source>
</reference>
<dbReference type="GO" id="GO:0005886">
    <property type="term" value="C:plasma membrane"/>
    <property type="evidence" value="ECO:0007669"/>
    <property type="project" value="UniProtKB-SubCell"/>
</dbReference>
<keyword evidence="5 8" id="KW-1133">Transmembrane helix</keyword>
<feature type="transmembrane region" description="Helical" evidence="8">
    <location>
        <begin position="63"/>
        <end position="88"/>
    </location>
</feature>
<dbReference type="PROSITE" id="PS00237">
    <property type="entry name" value="G_PROTEIN_RECEP_F1_1"/>
    <property type="match status" value="1"/>
</dbReference>
<evidence type="ECO:0000256" key="4">
    <source>
        <dbReference type="ARBA" id="ARBA00022692"/>
    </source>
</evidence>
<gene>
    <name evidence="11" type="ORF">B4U79_18242</name>
    <name evidence="10" type="ORF">B4U79_18243</name>
</gene>
<evidence type="ECO:0000256" key="1">
    <source>
        <dbReference type="ARBA" id="ARBA00004651"/>
    </source>
</evidence>
<dbReference type="AlphaFoldDB" id="A0A3S3RYY3"/>
<dbReference type="PANTHER" id="PTHR24241:SF59">
    <property type="entry name" value="ADIPOKINETIC HORMONE RECEPTOR, ISOFORM C"/>
    <property type="match status" value="1"/>
</dbReference>
<evidence type="ECO:0000256" key="3">
    <source>
        <dbReference type="ARBA" id="ARBA00022475"/>
    </source>
</evidence>
<evidence type="ECO:0000313" key="11">
    <source>
        <dbReference type="EMBL" id="RWS06790.1"/>
    </source>
</evidence>
<comment type="subcellular location">
    <subcellularLocation>
        <location evidence="1">Cell membrane</location>
        <topology evidence="1">Multi-pass membrane protein</topology>
    </subcellularLocation>
</comment>
<dbReference type="Proteomes" id="UP000285301">
    <property type="component" value="Unassembled WGS sequence"/>
</dbReference>
<dbReference type="STRING" id="1965070.A0A3S3RYY3"/>
<evidence type="ECO:0000313" key="10">
    <source>
        <dbReference type="EMBL" id="RWS06779.1"/>
    </source>
</evidence>
<keyword evidence="7 10" id="KW-0675">Receptor</keyword>
<dbReference type="GO" id="GO:0032870">
    <property type="term" value="P:cellular response to hormone stimulus"/>
    <property type="evidence" value="ECO:0007669"/>
    <property type="project" value="TreeGrafter"/>
</dbReference>
<evidence type="ECO:0000256" key="5">
    <source>
        <dbReference type="ARBA" id="ARBA00022989"/>
    </source>
</evidence>
<dbReference type="SUPFAM" id="SSF81321">
    <property type="entry name" value="Family A G protein-coupled receptor-like"/>
    <property type="match status" value="1"/>
</dbReference>
<dbReference type="PROSITE" id="PS50262">
    <property type="entry name" value="G_PROTEIN_RECEP_F1_2"/>
    <property type="match status" value="1"/>
</dbReference>
<dbReference type="Pfam" id="PF00001">
    <property type="entry name" value="7tm_1"/>
    <property type="match status" value="1"/>
</dbReference>
<comment type="caution">
    <text evidence="10">The sequence shown here is derived from an EMBL/GenBank/DDBJ whole genome shotgun (WGS) entry which is preliminary data.</text>
</comment>